<name>A0A0B1RF51_9GAMM</name>
<accession>A0A0B1RF51</accession>
<sequence>MLSEDRLILITQNPGNYDVETVAMALEILQLRRTLGTPWAIVQPLGELYVEDGNAAMIWPASLAEHDDICLYRLEKSDVVGKAVTKDSGQRGSRKKIYDQL</sequence>
<dbReference type="Proteomes" id="UP000030853">
    <property type="component" value="Unassembled WGS sequence"/>
</dbReference>
<proteinExistence type="predicted"/>
<gene>
    <name evidence="1" type="ORF">QU24_02355</name>
</gene>
<dbReference type="AlphaFoldDB" id="A0A0B1RF51"/>
<evidence type="ECO:0000313" key="1">
    <source>
        <dbReference type="EMBL" id="KHJ69715.1"/>
    </source>
</evidence>
<comment type="caution">
    <text evidence="1">The sequence shown here is derived from an EMBL/GenBank/DDBJ whole genome shotgun (WGS) entry which is preliminary data.</text>
</comment>
<organism evidence="1 2">
    <name type="scientific">Pantoea rodasii</name>
    <dbReference type="NCBI Taxonomy" id="1076549"/>
    <lineage>
        <taxon>Bacteria</taxon>
        <taxon>Pseudomonadati</taxon>
        <taxon>Pseudomonadota</taxon>
        <taxon>Gammaproteobacteria</taxon>
        <taxon>Enterobacterales</taxon>
        <taxon>Erwiniaceae</taxon>
        <taxon>Pantoea</taxon>
    </lineage>
</organism>
<reference evidence="1 2" key="1">
    <citation type="submission" date="2014-11" db="EMBL/GenBank/DDBJ databases">
        <title>Genome sequencing of Pantoea rodasii ND03.</title>
        <authorList>
            <person name="Muhamad Yunos N.Y."/>
            <person name="Chan K.-G."/>
        </authorList>
    </citation>
    <scope>NUCLEOTIDE SEQUENCE [LARGE SCALE GENOMIC DNA]</scope>
    <source>
        <strain evidence="1 2">ND03</strain>
    </source>
</reference>
<dbReference type="EMBL" id="JTJJ01000011">
    <property type="protein sequence ID" value="KHJ69715.1"/>
    <property type="molecule type" value="Genomic_DNA"/>
</dbReference>
<evidence type="ECO:0000313" key="2">
    <source>
        <dbReference type="Proteomes" id="UP000030853"/>
    </source>
</evidence>
<protein>
    <submittedName>
        <fullName evidence="1">Uncharacterized protein</fullName>
    </submittedName>
</protein>
<dbReference type="RefSeq" id="WP_039327997.1">
    <property type="nucleotide sequence ID" value="NZ_JTJJ01000011.1"/>
</dbReference>